<evidence type="ECO:0000256" key="4">
    <source>
        <dbReference type="ARBA" id="ARBA00023157"/>
    </source>
</evidence>
<dbReference type="EMBL" id="KP692741">
    <property type="protein sequence ID" value="AKP18003.1"/>
    <property type="molecule type" value="mRNA"/>
</dbReference>
<dbReference type="PROSITE" id="PS51910">
    <property type="entry name" value="GH18_2"/>
    <property type="match status" value="1"/>
</dbReference>
<evidence type="ECO:0000259" key="10">
    <source>
        <dbReference type="PROSITE" id="PS51910"/>
    </source>
</evidence>
<dbReference type="InterPro" id="IPR011583">
    <property type="entry name" value="Chitinase_II/V-like_cat"/>
</dbReference>
<dbReference type="GO" id="GO:0008061">
    <property type="term" value="F:chitin binding"/>
    <property type="evidence" value="ECO:0007669"/>
    <property type="project" value="UniProtKB-KW"/>
</dbReference>
<dbReference type="InterPro" id="IPR029070">
    <property type="entry name" value="Chitinase_insertion_sf"/>
</dbReference>
<dbReference type="InterPro" id="IPR001579">
    <property type="entry name" value="Glyco_hydro_18_chit_AS"/>
</dbReference>
<evidence type="ECO:0000256" key="8">
    <source>
        <dbReference type="SAM" id="SignalP"/>
    </source>
</evidence>
<dbReference type="GO" id="GO:0004568">
    <property type="term" value="F:chitinase activity"/>
    <property type="evidence" value="ECO:0007669"/>
    <property type="project" value="TreeGrafter"/>
</dbReference>
<dbReference type="Gene3D" id="3.20.20.80">
    <property type="entry name" value="Glycosidases"/>
    <property type="match status" value="1"/>
</dbReference>
<feature type="region of interest" description="Disordered" evidence="7">
    <location>
        <begin position="446"/>
        <end position="515"/>
    </location>
</feature>
<dbReference type="Gene3D" id="2.170.140.10">
    <property type="entry name" value="Chitin binding domain"/>
    <property type="match status" value="2"/>
</dbReference>
<comment type="similarity">
    <text evidence="1">Belongs to the glycosyl hydrolase 18 family. Chitinase class II subfamily.</text>
</comment>
<organism evidence="11">
    <name type="scientific">Eriocheir sinensis</name>
    <name type="common">Chinese mitten crab</name>
    <dbReference type="NCBI Taxonomy" id="95602"/>
    <lineage>
        <taxon>Eukaryota</taxon>
        <taxon>Metazoa</taxon>
        <taxon>Ecdysozoa</taxon>
        <taxon>Arthropoda</taxon>
        <taxon>Crustacea</taxon>
        <taxon>Multicrustacea</taxon>
        <taxon>Malacostraca</taxon>
        <taxon>Eumalacostraca</taxon>
        <taxon>Eucarida</taxon>
        <taxon>Decapoda</taxon>
        <taxon>Pleocyemata</taxon>
        <taxon>Brachyura</taxon>
        <taxon>Eubrachyura</taxon>
        <taxon>Grapsoidea</taxon>
        <taxon>Varunidae</taxon>
        <taxon>Eriocheir</taxon>
    </lineage>
</organism>
<dbReference type="PANTHER" id="PTHR11177:SF360">
    <property type="entry name" value="CHITINASE 4-RELATED"/>
    <property type="match status" value="1"/>
</dbReference>
<dbReference type="PROSITE" id="PS50940">
    <property type="entry name" value="CHIT_BIND_II"/>
    <property type="match status" value="2"/>
</dbReference>
<dbReference type="InterPro" id="IPR017853">
    <property type="entry name" value="GH"/>
</dbReference>
<proteinExistence type="evidence at transcript level"/>
<keyword evidence="5 6" id="KW-0326">Glycosidase</keyword>
<dbReference type="InterPro" id="IPR050314">
    <property type="entry name" value="Glycosyl_Hydrlase_18"/>
</dbReference>
<evidence type="ECO:0000256" key="2">
    <source>
        <dbReference type="ARBA" id="ARBA00022669"/>
    </source>
</evidence>
<dbReference type="OrthoDB" id="73875at2759"/>
<evidence type="ECO:0000256" key="6">
    <source>
        <dbReference type="RuleBase" id="RU000489"/>
    </source>
</evidence>
<evidence type="ECO:0000259" key="9">
    <source>
        <dbReference type="PROSITE" id="PS50940"/>
    </source>
</evidence>
<dbReference type="InterPro" id="IPR001223">
    <property type="entry name" value="Glyco_hydro18_cat"/>
</dbReference>
<accession>A0A0H4LUS7</accession>
<dbReference type="GO" id="GO:0005975">
    <property type="term" value="P:carbohydrate metabolic process"/>
    <property type="evidence" value="ECO:0007669"/>
    <property type="project" value="InterPro"/>
</dbReference>
<feature type="signal peptide" evidence="8">
    <location>
        <begin position="1"/>
        <end position="35"/>
    </location>
</feature>
<dbReference type="PROSITE" id="PS01095">
    <property type="entry name" value="GH18_1"/>
    <property type="match status" value="1"/>
</dbReference>
<evidence type="ECO:0000256" key="5">
    <source>
        <dbReference type="ARBA" id="ARBA00023295"/>
    </source>
</evidence>
<evidence type="ECO:0000256" key="3">
    <source>
        <dbReference type="ARBA" id="ARBA00022801"/>
    </source>
</evidence>
<dbReference type="SMART" id="SM00636">
    <property type="entry name" value="Glyco_18"/>
    <property type="match status" value="1"/>
</dbReference>
<dbReference type="SUPFAM" id="SSF51445">
    <property type="entry name" value="(Trans)glycosidases"/>
    <property type="match status" value="1"/>
</dbReference>
<feature type="domain" description="GH18" evidence="10">
    <location>
        <begin position="38"/>
        <end position="418"/>
    </location>
</feature>
<dbReference type="Gene3D" id="3.10.50.10">
    <property type="match status" value="1"/>
</dbReference>
<evidence type="ECO:0000256" key="1">
    <source>
        <dbReference type="ARBA" id="ARBA00009121"/>
    </source>
</evidence>
<dbReference type="GO" id="GO:0006032">
    <property type="term" value="P:chitin catabolic process"/>
    <property type="evidence" value="ECO:0007669"/>
    <property type="project" value="TreeGrafter"/>
</dbReference>
<feature type="domain" description="Chitin-binding type-2" evidence="9">
    <location>
        <begin position="592"/>
        <end position="649"/>
    </location>
</feature>
<dbReference type="PANTHER" id="PTHR11177">
    <property type="entry name" value="CHITINASE"/>
    <property type="match status" value="1"/>
</dbReference>
<dbReference type="SMART" id="SM00494">
    <property type="entry name" value="ChtBD2"/>
    <property type="match status" value="2"/>
</dbReference>
<feature type="domain" description="Chitin-binding type-2" evidence="9">
    <location>
        <begin position="533"/>
        <end position="590"/>
    </location>
</feature>
<keyword evidence="3 6" id="KW-0378">Hydrolase</keyword>
<dbReference type="InterPro" id="IPR036508">
    <property type="entry name" value="Chitin-bd_dom_sf"/>
</dbReference>
<dbReference type="Pfam" id="PF00704">
    <property type="entry name" value="Glyco_hydro_18"/>
    <property type="match status" value="1"/>
</dbReference>
<dbReference type="GO" id="GO:0005576">
    <property type="term" value="C:extracellular region"/>
    <property type="evidence" value="ECO:0007669"/>
    <property type="project" value="InterPro"/>
</dbReference>
<keyword evidence="4" id="KW-1015">Disulfide bond</keyword>
<dbReference type="Pfam" id="PF01607">
    <property type="entry name" value="CBM_14"/>
    <property type="match status" value="2"/>
</dbReference>
<dbReference type="SUPFAM" id="SSF57625">
    <property type="entry name" value="Invertebrate chitin-binding proteins"/>
    <property type="match status" value="2"/>
</dbReference>
<evidence type="ECO:0000256" key="7">
    <source>
        <dbReference type="SAM" id="MobiDB-lite"/>
    </source>
</evidence>
<dbReference type="InterPro" id="IPR002557">
    <property type="entry name" value="Chitin-bd_dom"/>
</dbReference>
<evidence type="ECO:0000313" key="11">
    <source>
        <dbReference type="EMBL" id="AKP18003.1"/>
    </source>
</evidence>
<keyword evidence="8" id="KW-0732">Signal</keyword>
<feature type="chain" id="PRO_5005207783" evidence="8">
    <location>
        <begin position="36"/>
        <end position="650"/>
    </location>
</feature>
<sequence length="650" mass="72745">MGYFTNLHLMYQHKLLLSLAVGLLAALTLPSPAQTYGDDVVCYFSSWARWRPGNGMFDVEDIDPFLCTHAIFSFAGLSNVTWELEVLDPWNELCPEEEGGYYCAFDRFTALKEINPDLVVLLAVGGWREGSEDYSVMAADPSKRKSFINSAIYRMYKHGFDGLDMDWEYPTARGGAPEDRANFVLLMQEFRAAFDKMTNPLMLTFAAAAGKDVIDEAYDVSQLVPLVDKWHVMAYDYHGAWENFTHHHATLCGYYLDPEEFQTFNVKFTAEYYVSLGVPKDKMVVGIATYGRCWTLESLDNTGIYANAIGPGPAGPYIQIPGTLGFNEICEKLLADDDDDCVVVNDPNLLEPYFYCRSDKVWCSYDDGDSVYTKARYARNLGLAGVLVWQIDTDDFQPFCYSEPFHLIRQMKRALQEPAGGDELVCPNGSITSDSVTYSTTAYTTTHDYTTSSPDTTPPDTTLPDTTLPDTTLPDTTLPDTTLPDTTTPDTTLPDTTLPDTTTPDTTPSRTTPALTDTTTISISTTTRHPSIRPDCTGLPDGTTFPHSDCNKYWECVNEVGILELCSPGTVWDDGLKVCNWEDQVDTSNCYTWVCSVDNTYYPHADCDKYYWCYQGSPHEEQCPDGNYWSQELTQCVRPSDADTSKCNIP</sequence>
<protein>
    <submittedName>
        <fullName evidence="11">Chitinase 4</fullName>
    </submittedName>
</protein>
<dbReference type="SUPFAM" id="SSF54556">
    <property type="entry name" value="Chitinase insertion domain"/>
    <property type="match status" value="1"/>
</dbReference>
<name>A0A0H4LUS7_ERISI</name>
<keyword evidence="2" id="KW-0147">Chitin-binding</keyword>
<reference evidence="11" key="1">
    <citation type="journal article" date="2015" name="Comp. Biochem. Physiol. B, Biochem. Mol. Biol.">
        <title>Molecular characterization and expression analysis of five chitinases associated with molting in the Chinese mitten crab, Eriocheir sinensis.</title>
        <authorList>
            <person name="Li X."/>
            <person name="Xu Z."/>
            <person name="Zhou G."/>
            <person name="Lin H."/>
            <person name="Zhou J."/>
            <person name="Zeng Q."/>
            <person name="Mao Z."/>
            <person name="Gu X."/>
        </authorList>
    </citation>
    <scope>NUCLEOTIDE SEQUENCE</scope>
</reference>
<dbReference type="AlphaFoldDB" id="A0A0H4LUS7"/>